<evidence type="ECO:0008006" key="4">
    <source>
        <dbReference type="Google" id="ProtNLM"/>
    </source>
</evidence>
<gene>
    <name evidence="2" type="ORF">M6B22_01410</name>
</gene>
<name>A0ABY7JYR1_9ACTN</name>
<evidence type="ECO:0000313" key="2">
    <source>
        <dbReference type="EMBL" id="WAX57438.1"/>
    </source>
</evidence>
<feature type="compositionally biased region" description="Gly residues" evidence="1">
    <location>
        <begin position="184"/>
        <end position="228"/>
    </location>
</feature>
<proteinExistence type="predicted"/>
<reference evidence="2" key="1">
    <citation type="submission" date="2022-05" db="EMBL/GenBank/DDBJ databases">
        <title>Jatrophihabitans sp. SB3-54 whole genome sequence.</title>
        <authorList>
            <person name="Suh M.K."/>
            <person name="Eom M.K."/>
            <person name="Kim J.S."/>
            <person name="Kim H.S."/>
            <person name="Do H.E."/>
            <person name="Shin Y.K."/>
            <person name="Lee J.-S."/>
        </authorList>
    </citation>
    <scope>NUCLEOTIDE SEQUENCE</scope>
    <source>
        <strain evidence="2">SB3-54</strain>
    </source>
</reference>
<sequence length="381" mass="37172">MTGNQHVINTGSNDFDVVVTKYGDAAGTKAQFKNSDPSKIDPLIQENYSTYTFATQHLAPALQKIRRDLAACWTGENANNALQIVDTLMGDADTIGTNANACKASFDEFQKSWSTLKGRAENLDDGFAFTSLGADDGQAHEIYKQFNDAMDTAMHAMPSQLVYHTPLTQGDDHNQTPGGPGPGPGNFGPGPGPGSFGPGNYGPGPASGPGHYGPGPGDGPGNYGPGNGPGYGPGYGPGSYGPGGYGPGSYGPGQGSYGSGYGTDPSNVGSSLAGYDGGAAGSGGFGPGGGLGAGGLGAGGLGAGGGLGSGAAGGAMAGGGVGGGVGGGGAAGPGAGGGRGGMMMPMHGAGQNGDQERDRSTWLSEDDSVWGADEAPPGLIT</sequence>
<accession>A0ABY7JYR1</accession>
<evidence type="ECO:0000256" key="1">
    <source>
        <dbReference type="SAM" id="MobiDB-lite"/>
    </source>
</evidence>
<evidence type="ECO:0000313" key="3">
    <source>
        <dbReference type="Proteomes" id="UP001164693"/>
    </source>
</evidence>
<dbReference type="EMBL" id="CP097463">
    <property type="protein sequence ID" value="WAX57438.1"/>
    <property type="molecule type" value="Genomic_DNA"/>
</dbReference>
<feature type="region of interest" description="Disordered" evidence="1">
    <location>
        <begin position="165"/>
        <end position="228"/>
    </location>
</feature>
<keyword evidence="3" id="KW-1185">Reference proteome</keyword>
<dbReference type="RefSeq" id="WP_269443978.1">
    <property type="nucleotide sequence ID" value="NZ_CP097463.1"/>
</dbReference>
<feature type="region of interest" description="Disordered" evidence="1">
    <location>
        <begin position="336"/>
        <end position="381"/>
    </location>
</feature>
<organism evidence="2 3">
    <name type="scientific">Jatrophihabitans cynanchi</name>
    <dbReference type="NCBI Taxonomy" id="2944128"/>
    <lineage>
        <taxon>Bacteria</taxon>
        <taxon>Bacillati</taxon>
        <taxon>Actinomycetota</taxon>
        <taxon>Actinomycetes</taxon>
        <taxon>Jatrophihabitantales</taxon>
        <taxon>Jatrophihabitantaceae</taxon>
        <taxon>Jatrophihabitans</taxon>
    </lineage>
</organism>
<protein>
    <recommendedName>
        <fullName evidence="4">WXG100 family type VII secretion target</fullName>
    </recommendedName>
</protein>
<dbReference type="Proteomes" id="UP001164693">
    <property type="component" value="Chromosome"/>
</dbReference>